<protein>
    <submittedName>
        <fullName evidence="1">Uncharacterized protein</fullName>
    </submittedName>
</protein>
<reference evidence="1" key="1">
    <citation type="submission" date="2021-01" db="EMBL/GenBank/DDBJ databases">
        <authorList>
            <person name="Corre E."/>
            <person name="Pelletier E."/>
            <person name="Niang G."/>
            <person name="Scheremetjew M."/>
            <person name="Finn R."/>
            <person name="Kale V."/>
            <person name="Holt S."/>
            <person name="Cochrane G."/>
            <person name="Meng A."/>
            <person name="Brown T."/>
            <person name="Cohen L."/>
        </authorList>
    </citation>
    <scope>NUCLEOTIDE SEQUENCE</scope>
    <source>
        <strain evidence="1">CCMP1452</strain>
    </source>
</reference>
<organism evidence="1">
    <name type="scientific">Eucampia antarctica</name>
    <dbReference type="NCBI Taxonomy" id="49252"/>
    <lineage>
        <taxon>Eukaryota</taxon>
        <taxon>Sar</taxon>
        <taxon>Stramenopiles</taxon>
        <taxon>Ochrophyta</taxon>
        <taxon>Bacillariophyta</taxon>
        <taxon>Mediophyceae</taxon>
        <taxon>Biddulphiophycidae</taxon>
        <taxon>Hemiaulales</taxon>
        <taxon>Hemiaulaceae</taxon>
        <taxon>Eucampia</taxon>
    </lineage>
</organism>
<dbReference type="AlphaFoldDB" id="A0A7S2S6V5"/>
<evidence type="ECO:0000313" key="1">
    <source>
        <dbReference type="EMBL" id="CAD9691364.1"/>
    </source>
</evidence>
<name>A0A7S2S6V5_9STRA</name>
<gene>
    <name evidence="1" type="ORF">EANT1437_LOCUS12573</name>
</gene>
<sequence length="105" mass="12161">MAKRVLQLGDKHWHNLFGLTSGQEHITPHRRAELAITRIMNKTIQLNFVRSLHVICEDEFGQQSAEYMATYDILLRHVRKSNVHMGGMLILGTMDHMQIQPLLDN</sequence>
<dbReference type="EMBL" id="HBHI01024529">
    <property type="protein sequence ID" value="CAD9691364.1"/>
    <property type="molecule type" value="Transcribed_RNA"/>
</dbReference>
<accession>A0A7S2S6V5</accession>
<proteinExistence type="predicted"/>